<reference evidence="2 3" key="1">
    <citation type="journal article" date="2018" name="New Phytol.">
        <title>Phylogenomics of Endogonaceae and evolution of mycorrhizas within Mucoromycota.</title>
        <authorList>
            <person name="Chang Y."/>
            <person name="Desiro A."/>
            <person name="Na H."/>
            <person name="Sandor L."/>
            <person name="Lipzen A."/>
            <person name="Clum A."/>
            <person name="Barry K."/>
            <person name="Grigoriev I.V."/>
            <person name="Martin F.M."/>
            <person name="Stajich J.E."/>
            <person name="Smith M.E."/>
            <person name="Bonito G."/>
            <person name="Spatafora J.W."/>
        </authorList>
    </citation>
    <scope>NUCLEOTIDE SEQUENCE [LARGE SCALE GENOMIC DNA]</scope>
    <source>
        <strain evidence="2 3">GMNB39</strain>
    </source>
</reference>
<dbReference type="AlphaFoldDB" id="A0A433DNL7"/>
<feature type="domain" description="Protein kinase" evidence="1">
    <location>
        <begin position="1"/>
        <end position="89"/>
    </location>
</feature>
<evidence type="ECO:0000313" key="3">
    <source>
        <dbReference type="Proteomes" id="UP000268093"/>
    </source>
</evidence>
<protein>
    <recommendedName>
        <fullName evidence="1">Protein kinase domain-containing protein</fullName>
    </recommendedName>
</protein>
<accession>A0A433DNL7</accession>
<proteinExistence type="predicted"/>
<gene>
    <name evidence="2" type="ORF">BC936DRAFT_148694</name>
</gene>
<organism evidence="2 3">
    <name type="scientific">Jimgerdemannia flammicorona</name>
    <dbReference type="NCBI Taxonomy" id="994334"/>
    <lineage>
        <taxon>Eukaryota</taxon>
        <taxon>Fungi</taxon>
        <taxon>Fungi incertae sedis</taxon>
        <taxon>Mucoromycota</taxon>
        <taxon>Mucoromycotina</taxon>
        <taxon>Endogonomycetes</taxon>
        <taxon>Endogonales</taxon>
        <taxon>Endogonaceae</taxon>
        <taxon>Jimgerdemannia</taxon>
    </lineage>
</organism>
<dbReference type="PROSITE" id="PS50011">
    <property type="entry name" value="PROTEIN_KINASE_DOM"/>
    <property type="match status" value="1"/>
</dbReference>
<sequence length="89" mass="10278">MNVSIVRINNYVYTDCHNTGNAPLPHIPKFYGSYQNGGLGMIVIERMKMDLNGYLEKENVISENKFLDIAVKLIDCIRSFHHYGYVHKD</sequence>
<dbReference type="SUPFAM" id="SSF56112">
    <property type="entry name" value="Protein kinase-like (PK-like)"/>
    <property type="match status" value="1"/>
</dbReference>
<keyword evidence="3" id="KW-1185">Reference proteome</keyword>
<dbReference type="EMBL" id="RBNI01000079">
    <property type="protein sequence ID" value="RUP52296.1"/>
    <property type="molecule type" value="Genomic_DNA"/>
</dbReference>
<dbReference type="Proteomes" id="UP000268093">
    <property type="component" value="Unassembled WGS sequence"/>
</dbReference>
<evidence type="ECO:0000313" key="2">
    <source>
        <dbReference type="EMBL" id="RUP52296.1"/>
    </source>
</evidence>
<dbReference type="GO" id="GO:0005524">
    <property type="term" value="F:ATP binding"/>
    <property type="evidence" value="ECO:0007669"/>
    <property type="project" value="InterPro"/>
</dbReference>
<comment type="caution">
    <text evidence="2">The sequence shown here is derived from an EMBL/GenBank/DDBJ whole genome shotgun (WGS) entry which is preliminary data.</text>
</comment>
<dbReference type="InterPro" id="IPR000719">
    <property type="entry name" value="Prot_kinase_dom"/>
</dbReference>
<dbReference type="GO" id="GO:0004672">
    <property type="term" value="F:protein kinase activity"/>
    <property type="evidence" value="ECO:0007669"/>
    <property type="project" value="InterPro"/>
</dbReference>
<dbReference type="InterPro" id="IPR011009">
    <property type="entry name" value="Kinase-like_dom_sf"/>
</dbReference>
<dbReference type="Gene3D" id="1.10.510.10">
    <property type="entry name" value="Transferase(Phosphotransferase) domain 1"/>
    <property type="match status" value="1"/>
</dbReference>
<name>A0A433DNL7_9FUNG</name>
<evidence type="ECO:0000259" key="1">
    <source>
        <dbReference type="PROSITE" id="PS50011"/>
    </source>
</evidence>